<dbReference type="SUPFAM" id="SSF56349">
    <property type="entry name" value="DNA breaking-rejoining enzymes"/>
    <property type="match status" value="1"/>
</dbReference>
<organism evidence="8 9">
    <name type="scientific">Providencia stuartii (strain MRSN 2154)</name>
    <dbReference type="NCBI Taxonomy" id="1157951"/>
    <lineage>
        <taxon>Bacteria</taxon>
        <taxon>Pseudomonadati</taxon>
        <taxon>Pseudomonadota</taxon>
        <taxon>Gammaproteobacteria</taxon>
        <taxon>Enterobacterales</taxon>
        <taxon>Morganellaceae</taxon>
        <taxon>Providencia</taxon>
    </lineage>
</organism>
<proteinExistence type="inferred from homology"/>
<dbReference type="Proteomes" id="UP000005012">
    <property type="component" value="Chromosome"/>
</dbReference>
<comment type="similarity">
    <text evidence="1">Belongs to the 'phage' integrase family.</text>
</comment>
<reference evidence="9" key="2">
    <citation type="submission" date="2012-04" db="EMBL/GenBank/DDBJ databases">
        <title>Complete genome sequence of Providencia stuartii clinical isolate MRSN 2154.</title>
        <authorList>
            <person name="Clifford R.J."/>
            <person name="Hang J."/>
            <person name="Riley M.C."/>
            <person name="Onmus-Leone F."/>
            <person name="Kuschner R.A."/>
            <person name="Lesho E.P."/>
            <person name="Waterman P.E."/>
        </authorList>
    </citation>
    <scope>NUCLEOTIDE SEQUENCE [LARGE SCALE GENOMIC DNA]</scope>
    <source>
        <strain evidence="9">MRSN 2154</strain>
    </source>
</reference>
<name>A0A140NQX6_PROSM</name>
<dbReference type="InterPro" id="IPR011010">
    <property type="entry name" value="DNA_brk_join_enz"/>
</dbReference>
<dbReference type="PROSITE" id="PS51898">
    <property type="entry name" value="TYR_RECOMBINASE"/>
    <property type="match status" value="1"/>
</dbReference>
<accession>A0A140NQX6</accession>
<dbReference type="HOGENOM" id="CLU_027562_39_0_6"/>
<dbReference type="RefSeq" id="WP_014657972.1">
    <property type="nucleotide sequence ID" value="NC_017731.1"/>
</dbReference>
<dbReference type="PANTHER" id="PTHR30349:SF62">
    <property type="entry name" value="TYPE 1 FIMBRIAE REGULATORY PROTEIN FIMB-RELATED"/>
    <property type="match status" value="1"/>
</dbReference>
<dbReference type="AlphaFoldDB" id="A0A140NQX6"/>
<evidence type="ECO:0000256" key="5">
    <source>
        <dbReference type="ARBA" id="ARBA00023163"/>
    </source>
</evidence>
<evidence type="ECO:0000256" key="6">
    <source>
        <dbReference type="ARBA" id="ARBA00023172"/>
    </source>
</evidence>
<keyword evidence="3" id="KW-0229">DNA integration</keyword>
<feature type="domain" description="Tyr recombinase" evidence="7">
    <location>
        <begin position="2"/>
        <end position="182"/>
    </location>
</feature>
<dbReference type="Pfam" id="PF00589">
    <property type="entry name" value="Phage_integrase"/>
    <property type="match status" value="1"/>
</dbReference>
<protein>
    <submittedName>
        <fullName evidence="8">Type 1 fimbriae regulatory protein fimb</fullName>
    </submittedName>
</protein>
<keyword evidence="6" id="KW-0233">DNA recombination</keyword>
<dbReference type="InterPro" id="IPR013762">
    <property type="entry name" value="Integrase-like_cat_sf"/>
</dbReference>
<dbReference type="GO" id="GO:0015074">
    <property type="term" value="P:DNA integration"/>
    <property type="evidence" value="ECO:0007669"/>
    <property type="project" value="UniProtKB-KW"/>
</dbReference>
<dbReference type="NCBIfam" id="NF007370">
    <property type="entry name" value="PRK09870.1"/>
    <property type="match status" value="1"/>
</dbReference>
<gene>
    <name evidence="8" type="ordered locus">S70_17455</name>
</gene>
<keyword evidence="4" id="KW-0805">Transcription regulation</keyword>
<evidence type="ECO:0000313" key="9">
    <source>
        <dbReference type="Proteomes" id="UP000005012"/>
    </source>
</evidence>
<evidence type="ECO:0000256" key="1">
    <source>
        <dbReference type="ARBA" id="ARBA00008857"/>
    </source>
</evidence>
<evidence type="ECO:0000259" key="7">
    <source>
        <dbReference type="PROSITE" id="PS51898"/>
    </source>
</evidence>
<dbReference type="InterPro" id="IPR050090">
    <property type="entry name" value="Tyrosine_recombinase_XerCD"/>
</dbReference>
<evidence type="ECO:0000256" key="3">
    <source>
        <dbReference type="ARBA" id="ARBA00022908"/>
    </source>
</evidence>
<keyword evidence="5" id="KW-0804">Transcription</keyword>
<dbReference type="GeneID" id="92276474"/>
<dbReference type="KEGG" id="psi:S70_17455"/>
<dbReference type="GO" id="GO:0006310">
    <property type="term" value="P:DNA recombination"/>
    <property type="evidence" value="ECO:0007669"/>
    <property type="project" value="UniProtKB-KW"/>
</dbReference>
<dbReference type="Gene3D" id="1.10.443.10">
    <property type="entry name" value="Intergrase catalytic core"/>
    <property type="match status" value="1"/>
</dbReference>
<reference evidence="8 9" key="1">
    <citation type="journal article" date="2012" name="J. Bacteriol.">
        <title>Complete Genome Sequence of Providencia stuartii Clinical Isolate MRSN 2154.</title>
        <authorList>
            <person name="Clifford R.J."/>
            <person name="Hang J."/>
            <person name="Riley M.C."/>
            <person name="Onmus-Leone F."/>
            <person name="Kuschner R.A."/>
            <person name="Lesho E.P."/>
            <person name="Waterman P.E."/>
        </authorList>
    </citation>
    <scope>NUCLEOTIDE SEQUENCE [LARGE SCALE GENOMIC DNA]</scope>
    <source>
        <strain evidence="8 9">MRSN 2154</strain>
    </source>
</reference>
<evidence type="ECO:0000256" key="4">
    <source>
        <dbReference type="ARBA" id="ARBA00023015"/>
    </source>
</evidence>
<dbReference type="OrthoDB" id="9801717at2"/>
<dbReference type="GO" id="GO:0003677">
    <property type="term" value="F:DNA binding"/>
    <property type="evidence" value="ECO:0007669"/>
    <property type="project" value="InterPro"/>
</dbReference>
<evidence type="ECO:0000313" key="8">
    <source>
        <dbReference type="EMBL" id="AFH95301.1"/>
    </source>
</evidence>
<dbReference type="PANTHER" id="PTHR30349">
    <property type="entry name" value="PHAGE INTEGRASE-RELATED"/>
    <property type="match status" value="1"/>
</dbReference>
<keyword evidence="2" id="KW-1029">Fimbrium biogenesis</keyword>
<dbReference type="EMBL" id="CP003488">
    <property type="protein sequence ID" value="AFH95301.1"/>
    <property type="molecule type" value="Genomic_DNA"/>
</dbReference>
<sequence length="182" mass="21161">MSTRKYLTQQEISRLLAACHLSRHPERNSCLIYMCFIHGLRASEALSLKLSDLNLESNELYVHRLKNGFSVNHPLIDEEIPLIKAWLKIRNTWKGKESQWLFLSERGTAMTRQRFYQLFSRLGELAELTLGIHPHMLRHACGYALADRGADTRLIQDYLGHTNIQHTVRYTASNPARFRGVW</sequence>
<evidence type="ECO:0000256" key="2">
    <source>
        <dbReference type="ARBA" id="ARBA00022558"/>
    </source>
</evidence>
<dbReference type="InterPro" id="IPR002104">
    <property type="entry name" value="Integrase_catalytic"/>
</dbReference>